<gene>
    <name evidence="3" type="ORF">RJT34_25254</name>
</gene>
<name>A0AAN9IIC0_CLITE</name>
<dbReference type="PANTHER" id="PTHR10621:SF0">
    <property type="entry name" value="UV EXCISION REPAIR PROTEIN RAD23"/>
    <property type="match status" value="1"/>
</dbReference>
<dbReference type="CDD" id="cd17039">
    <property type="entry name" value="Ubl_ubiquitin_like"/>
    <property type="match status" value="2"/>
</dbReference>
<feature type="compositionally biased region" description="Basic and acidic residues" evidence="1">
    <location>
        <begin position="111"/>
        <end position="120"/>
    </location>
</feature>
<dbReference type="EMBL" id="JAYKXN010000006">
    <property type="protein sequence ID" value="KAK7280192.1"/>
    <property type="molecule type" value="Genomic_DNA"/>
</dbReference>
<accession>A0AAN9IIC0</accession>
<evidence type="ECO:0000259" key="2">
    <source>
        <dbReference type="PROSITE" id="PS50053"/>
    </source>
</evidence>
<dbReference type="GO" id="GO:0043130">
    <property type="term" value="F:ubiquitin binding"/>
    <property type="evidence" value="ECO:0007669"/>
    <property type="project" value="TreeGrafter"/>
</dbReference>
<dbReference type="GO" id="GO:0070628">
    <property type="term" value="F:proteasome binding"/>
    <property type="evidence" value="ECO:0007669"/>
    <property type="project" value="TreeGrafter"/>
</dbReference>
<dbReference type="GO" id="GO:0005654">
    <property type="term" value="C:nucleoplasm"/>
    <property type="evidence" value="ECO:0007669"/>
    <property type="project" value="TreeGrafter"/>
</dbReference>
<feature type="region of interest" description="Disordered" evidence="1">
    <location>
        <begin position="70"/>
        <end position="161"/>
    </location>
</feature>
<organism evidence="3 4">
    <name type="scientific">Clitoria ternatea</name>
    <name type="common">Butterfly pea</name>
    <dbReference type="NCBI Taxonomy" id="43366"/>
    <lineage>
        <taxon>Eukaryota</taxon>
        <taxon>Viridiplantae</taxon>
        <taxon>Streptophyta</taxon>
        <taxon>Embryophyta</taxon>
        <taxon>Tracheophyta</taxon>
        <taxon>Spermatophyta</taxon>
        <taxon>Magnoliopsida</taxon>
        <taxon>eudicotyledons</taxon>
        <taxon>Gunneridae</taxon>
        <taxon>Pentapetalae</taxon>
        <taxon>rosids</taxon>
        <taxon>fabids</taxon>
        <taxon>Fabales</taxon>
        <taxon>Fabaceae</taxon>
        <taxon>Papilionoideae</taxon>
        <taxon>50 kb inversion clade</taxon>
        <taxon>NPAAA clade</taxon>
        <taxon>indigoferoid/millettioid clade</taxon>
        <taxon>Phaseoleae</taxon>
        <taxon>Clitoria</taxon>
    </lineage>
</organism>
<comment type="caution">
    <text evidence="3">The sequence shown here is derived from an EMBL/GenBank/DDBJ whole genome shotgun (WGS) entry which is preliminary data.</text>
</comment>
<dbReference type="SUPFAM" id="SSF54236">
    <property type="entry name" value="Ubiquitin-like"/>
    <property type="match status" value="2"/>
</dbReference>
<dbReference type="InterPro" id="IPR029071">
    <property type="entry name" value="Ubiquitin-like_domsf"/>
</dbReference>
<dbReference type="Pfam" id="PF00240">
    <property type="entry name" value="ubiquitin"/>
    <property type="match status" value="2"/>
</dbReference>
<dbReference type="AlphaFoldDB" id="A0AAN9IIC0"/>
<evidence type="ECO:0000313" key="3">
    <source>
        <dbReference type="EMBL" id="KAK7280192.1"/>
    </source>
</evidence>
<reference evidence="3 4" key="1">
    <citation type="submission" date="2024-01" db="EMBL/GenBank/DDBJ databases">
        <title>The genomes of 5 underutilized Papilionoideae crops provide insights into root nodulation and disease resistance.</title>
        <authorList>
            <person name="Yuan L."/>
        </authorList>
    </citation>
    <scope>NUCLEOTIDE SEQUENCE [LARGE SCALE GENOMIC DNA]</scope>
    <source>
        <strain evidence="3">LY-2023</strain>
        <tissue evidence="3">Leaf</tissue>
    </source>
</reference>
<dbReference type="GO" id="GO:0043161">
    <property type="term" value="P:proteasome-mediated ubiquitin-dependent protein catabolic process"/>
    <property type="evidence" value="ECO:0007669"/>
    <property type="project" value="TreeGrafter"/>
</dbReference>
<protein>
    <recommendedName>
        <fullName evidence="2">Ubiquitin-like domain-containing protein</fullName>
    </recommendedName>
</protein>
<dbReference type="PANTHER" id="PTHR10621">
    <property type="entry name" value="UV EXCISION REPAIR PROTEIN RAD23"/>
    <property type="match status" value="1"/>
</dbReference>
<dbReference type="Proteomes" id="UP001359559">
    <property type="component" value="Unassembled WGS sequence"/>
</dbReference>
<evidence type="ECO:0000256" key="1">
    <source>
        <dbReference type="SAM" id="MobiDB-lite"/>
    </source>
</evidence>
<dbReference type="GO" id="GO:0005829">
    <property type="term" value="C:cytosol"/>
    <property type="evidence" value="ECO:0007669"/>
    <property type="project" value="TreeGrafter"/>
</dbReference>
<dbReference type="InterPro" id="IPR000626">
    <property type="entry name" value="Ubiquitin-like_dom"/>
</dbReference>
<dbReference type="PROSITE" id="PS50053">
    <property type="entry name" value="UBIQUITIN_2"/>
    <property type="match status" value="2"/>
</dbReference>
<dbReference type="Gene3D" id="3.10.20.90">
    <property type="entry name" value="Phosphatidylinositol 3-kinase Catalytic Subunit, Chain A, domain 1"/>
    <property type="match status" value="2"/>
</dbReference>
<proteinExistence type="predicted"/>
<feature type="domain" description="Ubiquitin-like" evidence="2">
    <location>
        <begin position="163"/>
        <end position="240"/>
    </location>
</feature>
<feature type="domain" description="Ubiquitin-like" evidence="2">
    <location>
        <begin position="1"/>
        <end position="56"/>
    </location>
</feature>
<dbReference type="GO" id="GO:0031593">
    <property type="term" value="F:polyubiquitin modification-dependent protein binding"/>
    <property type="evidence" value="ECO:0007669"/>
    <property type="project" value="TreeGrafter"/>
</dbReference>
<sequence>MEIIVDVVGGYTYIVEISPSETVLAVKRKLSRACRVNATRRNLLFNGRILPNNEIIPLHPNFVNRSRFQLQPRQRQPQPPPQLPEIPDVPSSPEVEEVPEQSTSENINASSDERGKKVVQDELPEYQPKQYIPPQQPPPPPPRRRLMEDLRSMPPPPPPSRKITLRVKVPKVDDRIGVEIDMRDTVKKLKEKILEHEEMKGVEAKKMVLLVPETNGVLFEHKLLQDCGVSDSSEIDVVVENLRVMVLPMDTDAKIGVDVCEDDNVEVLRKKLETFRYVIDFHLPEDGRYFFVHKQNVMKENMSFKSHNVQQGDTIETFEGIAPGSS</sequence>
<evidence type="ECO:0000313" key="4">
    <source>
        <dbReference type="Proteomes" id="UP001359559"/>
    </source>
</evidence>
<keyword evidence="4" id="KW-1185">Reference proteome</keyword>
<dbReference type="SMART" id="SM00213">
    <property type="entry name" value="UBQ"/>
    <property type="match status" value="2"/>
</dbReference>